<dbReference type="GO" id="GO:0006364">
    <property type="term" value="P:rRNA processing"/>
    <property type="evidence" value="ECO:0007669"/>
    <property type="project" value="UniProtKB-KW"/>
</dbReference>
<dbReference type="VEuPathDB" id="TriTrypDB:ECC02_009522"/>
<comment type="similarity">
    <text evidence="2">Belongs to the RNase PH family.</text>
</comment>
<dbReference type="GO" id="GO:0003723">
    <property type="term" value="F:RNA binding"/>
    <property type="evidence" value="ECO:0007669"/>
    <property type="project" value="TreeGrafter"/>
</dbReference>
<dbReference type="InterPro" id="IPR001247">
    <property type="entry name" value="ExoRNase_PH_dom1"/>
</dbReference>
<dbReference type="VEuPathDB" id="TriTrypDB:TcCLB.503653.30"/>
<comment type="subcellular location">
    <subcellularLocation>
        <location evidence="1">Nucleus</location>
    </subcellularLocation>
</comment>
<dbReference type="SUPFAM" id="SSF54211">
    <property type="entry name" value="Ribosomal protein S5 domain 2-like"/>
    <property type="match status" value="1"/>
</dbReference>
<reference evidence="7 8" key="1">
    <citation type="journal article" date="2018" name="Microb. Genom.">
        <title>Expanding an expanded genome: long-read sequencing of Trypanosoma cruzi.</title>
        <authorList>
            <person name="Berna L."/>
            <person name="Rodriguez M."/>
            <person name="Chiribao M.L."/>
            <person name="Parodi-Talice A."/>
            <person name="Pita S."/>
            <person name="Rijo G."/>
            <person name="Alvarez-Valin F."/>
            <person name="Robello C."/>
        </authorList>
    </citation>
    <scope>NUCLEOTIDE SEQUENCE [LARGE SCALE GENOMIC DNA]</scope>
    <source>
        <strain evidence="7 8">Dm28c</strain>
    </source>
</reference>
<dbReference type="AlphaFoldDB" id="A0A2V2UME1"/>
<evidence type="ECO:0000313" key="7">
    <source>
        <dbReference type="EMBL" id="PWU85214.1"/>
    </source>
</evidence>
<keyword evidence="3" id="KW-0698">rRNA processing</keyword>
<dbReference type="VEuPathDB" id="TriTrypDB:TcCL_NonESM07150"/>
<keyword evidence="5" id="KW-0539">Nucleus</keyword>
<evidence type="ECO:0000313" key="8">
    <source>
        <dbReference type="Proteomes" id="UP000246121"/>
    </source>
</evidence>
<dbReference type="Proteomes" id="UP000246121">
    <property type="component" value="Unassembled WGS sequence"/>
</dbReference>
<proteinExistence type="inferred from homology"/>
<dbReference type="InterPro" id="IPR027408">
    <property type="entry name" value="PNPase/RNase_PH_dom_sf"/>
</dbReference>
<name>A0A2V2UME1_TRYCR</name>
<dbReference type="VEuPathDB" id="TriTrypDB:TcBrA4_0115850"/>
<dbReference type="GO" id="GO:0000177">
    <property type="term" value="C:cytoplasmic exosome (RNase complex)"/>
    <property type="evidence" value="ECO:0007669"/>
    <property type="project" value="TreeGrafter"/>
</dbReference>
<dbReference type="EMBL" id="PRFA01000173">
    <property type="protein sequence ID" value="PWU85214.1"/>
    <property type="molecule type" value="Genomic_DNA"/>
</dbReference>
<dbReference type="VEuPathDB" id="TriTrypDB:C3747_32g280"/>
<protein>
    <submittedName>
        <fullName evidence="7">Putative ribosomal RNA processing protein 41B</fullName>
    </submittedName>
</protein>
<dbReference type="GO" id="GO:0034475">
    <property type="term" value="P:U4 snRNA 3'-end processing"/>
    <property type="evidence" value="ECO:0007669"/>
    <property type="project" value="TreeGrafter"/>
</dbReference>
<dbReference type="VEuPathDB" id="TriTrypDB:C4B63_173g5"/>
<dbReference type="InterPro" id="IPR050080">
    <property type="entry name" value="RNase_PH"/>
</dbReference>
<dbReference type="GO" id="GO:0000176">
    <property type="term" value="C:nuclear exosome (RNase complex)"/>
    <property type="evidence" value="ECO:0007669"/>
    <property type="project" value="TreeGrafter"/>
</dbReference>
<evidence type="ECO:0000256" key="4">
    <source>
        <dbReference type="ARBA" id="ARBA00022835"/>
    </source>
</evidence>
<evidence type="ECO:0000256" key="2">
    <source>
        <dbReference type="ARBA" id="ARBA00006678"/>
    </source>
</evidence>
<feature type="domain" description="Exoribonuclease phosphorolytic" evidence="6">
    <location>
        <begin position="15"/>
        <end position="150"/>
    </location>
</feature>
<dbReference type="Gene3D" id="3.30.230.70">
    <property type="entry name" value="GHMP Kinase, N-terminal domain"/>
    <property type="match status" value="1"/>
</dbReference>
<dbReference type="PANTHER" id="PTHR11953:SF1">
    <property type="entry name" value="EXOSOME COMPLEX COMPONENT RRP46"/>
    <property type="match status" value="1"/>
</dbReference>
<gene>
    <name evidence="7" type="ORF">C4B63_173g5</name>
</gene>
<evidence type="ECO:0000259" key="6">
    <source>
        <dbReference type="Pfam" id="PF01138"/>
    </source>
</evidence>
<dbReference type="VEuPathDB" id="TriTrypDB:TCSYLVIO_002244"/>
<evidence type="ECO:0000256" key="5">
    <source>
        <dbReference type="ARBA" id="ARBA00023242"/>
    </source>
</evidence>
<dbReference type="Pfam" id="PF01138">
    <property type="entry name" value="RNase_PH"/>
    <property type="match status" value="1"/>
</dbReference>
<dbReference type="VEuPathDB" id="TriTrypDB:BCY84_16745"/>
<dbReference type="VEuPathDB" id="TriTrypDB:TcCLB.505037.20"/>
<dbReference type="InterPro" id="IPR020568">
    <property type="entry name" value="Ribosomal_Su5_D2-typ_SF"/>
</dbReference>
<accession>A0A2V2UME1</accession>
<dbReference type="PANTHER" id="PTHR11953">
    <property type="entry name" value="EXOSOME COMPLEX COMPONENT"/>
    <property type="match status" value="1"/>
</dbReference>
<sequence>MSRASLRRDGRGHREMRGKELRTSELTQFDGSAWYSQGLTTVVAAVNGPVAARQEDYRKCGVQVYVNRAVRIPRAGGTDRLCVEEQRVEQRRMDAEVEMFLTASIQAVVRLDQFPRCVLEVHVTILADDGALLSVATNALMCALLDAGVPCRTTVAAVSVVAFAPEDGSPVTAPTTTTTTTTAAPEASSLLSSSLPLALLLDPTRVEEGGDGVRTCATATFVLSNSTDGSNNSSGGVLVSQLQTCPRSSMHGGRMSSKDLVGMVALAERAAVSIFSFFRKCNVPLE</sequence>
<organism evidence="7 8">
    <name type="scientific">Trypanosoma cruzi</name>
    <dbReference type="NCBI Taxonomy" id="5693"/>
    <lineage>
        <taxon>Eukaryota</taxon>
        <taxon>Discoba</taxon>
        <taxon>Euglenozoa</taxon>
        <taxon>Kinetoplastea</taxon>
        <taxon>Metakinetoplastina</taxon>
        <taxon>Trypanosomatida</taxon>
        <taxon>Trypanosomatidae</taxon>
        <taxon>Trypanosoma</taxon>
        <taxon>Schizotrypanum</taxon>
    </lineage>
</organism>
<dbReference type="GO" id="GO:0005730">
    <property type="term" value="C:nucleolus"/>
    <property type="evidence" value="ECO:0007669"/>
    <property type="project" value="TreeGrafter"/>
</dbReference>
<keyword evidence="4" id="KW-0271">Exosome</keyword>
<dbReference type="VEuPathDB" id="TriTrypDB:Tc_MARK_3924"/>
<evidence type="ECO:0000256" key="1">
    <source>
        <dbReference type="ARBA" id="ARBA00004123"/>
    </source>
</evidence>
<evidence type="ECO:0000256" key="3">
    <source>
        <dbReference type="ARBA" id="ARBA00022552"/>
    </source>
</evidence>
<comment type="caution">
    <text evidence="7">The sequence shown here is derived from an EMBL/GenBank/DDBJ whole genome shotgun (WGS) entry which is preliminary data.</text>
</comment>
<dbReference type="VEuPathDB" id="TriTrypDB:TcG_03045"/>
<dbReference type="VEuPathDB" id="TriTrypDB:TCDM_13894"/>
<dbReference type="GO" id="GO:0016075">
    <property type="term" value="P:rRNA catabolic process"/>
    <property type="evidence" value="ECO:0007669"/>
    <property type="project" value="TreeGrafter"/>
</dbReference>
<dbReference type="GO" id="GO:0071051">
    <property type="term" value="P:poly(A)-dependent snoRNA 3'-end processing"/>
    <property type="evidence" value="ECO:0007669"/>
    <property type="project" value="TreeGrafter"/>
</dbReference>
<dbReference type="GO" id="GO:0071028">
    <property type="term" value="P:nuclear mRNA surveillance"/>
    <property type="evidence" value="ECO:0007669"/>
    <property type="project" value="TreeGrafter"/>
</dbReference>